<dbReference type="Pfam" id="PF12487">
    <property type="entry name" value="DUF3703"/>
    <property type="match status" value="1"/>
</dbReference>
<keyword evidence="2" id="KW-1185">Reference proteome</keyword>
<dbReference type="InterPro" id="IPR022172">
    <property type="entry name" value="DUF3703"/>
</dbReference>
<proteinExistence type="predicted"/>
<reference evidence="1" key="1">
    <citation type="journal article" date="2014" name="Int. J. Syst. Evol. Microbiol.">
        <title>Complete genome of a new Firmicutes species belonging to the dominant human colonic microbiota ('Ruminococcus bicirculans') reveals two chromosomes and a selective capacity to utilize plant glucans.</title>
        <authorList>
            <consortium name="NISC Comparative Sequencing Program"/>
            <person name="Wegmann U."/>
            <person name="Louis P."/>
            <person name="Goesmann A."/>
            <person name="Henrissat B."/>
            <person name="Duncan S.H."/>
            <person name="Flint H.J."/>
        </authorList>
    </citation>
    <scope>NUCLEOTIDE SEQUENCE</scope>
    <source>
        <strain evidence="1">NBRC 103408</strain>
    </source>
</reference>
<comment type="caution">
    <text evidence="1">The sequence shown here is derived from an EMBL/GenBank/DDBJ whole genome shotgun (WGS) entry which is preliminary data.</text>
</comment>
<evidence type="ECO:0000313" key="1">
    <source>
        <dbReference type="EMBL" id="GLQ06253.1"/>
    </source>
</evidence>
<name>A0ABQ5U3F1_9PROT</name>
<dbReference type="RefSeq" id="WP_169560309.1">
    <property type="nucleotide sequence ID" value="NZ_BSNF01000006.1"/>
</dbReference>
<accession>A0ABQ5U3F1</accession>
<dbReference type="EMBL" id="BSNF01000006">
    <property type="protein sequence ID" value="GLQ06253.1"/>
    <property type="molecule type" value="Genomic_DNA"/>
</dbReference>
<organism evidence="1 2">
    <name type="scientific">Sneathiella chinensis</name>
    <dbReference type="NCBI Taxonomy" id="349750"/>
    <lineage>
        <taxon>Bacteria</taxon>
        <taxon>Pseudomonadati</taxon>
        <taxon>Pseudomonadota</taxon>
        <taxon>Alphaproteobacteria</taxon>
        <taxon>Sneathiellales</taxon>
        <taxon>Sneathiellaceae</taxon>
        <taxon>Sneathiella</taxon>
    </lineage>
</organism>
<sequence length="123" mass="13647">MRYGQFGKQVRPHVTEELAEAAHLAEAGRASDAFRHLERAHVLGQASTREHVRVHVVMLFWGIRYRCWKEVRGQVLRIIGAATKTALGWVPTGNTGGANISPFKPLPIPEDLQGIIEQAKKGT</sequence>
<protein>
    <recommendedName>
        <fullName evidence="3">DUF3703 domain-containing protein</fullName>
    </recommendedName>
</protein>
<dbReference type="Proteomes" id="UP001161409">
    <property type="component" value="Unassembled WGS sequence"/>
</dbReference>
<evidence type="ECO:0008006" key="3">
    <source>
        <dbReference type="Google" id="ProtNLM"/>
    </source>
</evidence>
<evidence type="ECO:0000313" key="2">
    <source>
        <dbReference type="Proteomes" id="UP001161409"/>
    </source>
</evidence>
<reference evidence="1" key="2">
    <citation type="submission" date="2023-01" db="EMBL/GenBank/DDBJ databases">
        <title>Draft genome sequence of Sneathiella chinensis strain NBRC 103408.</title>
        <authorList>
            <person name="Sun Q."/>
            <person name="Mori K."/>
        </authorList>
    </citation>
    <scope>NUCLEOTIDE SEQUENCE</scope>
    <source>
        <strain evidence="1">NBRC 103408</strain>
    </source>
</reference>
<gene>
    <name evidence="1" type="ORF">GCM10007924_14740</name>
</gene>